<dbReference type="EMBL" id="KV722475">
    <property type="protein sequence ID" value="OCH87726.1"/>
    <property type="molecule type" value="Genomic_DNA"/>
</dbReference>
<feature type="compositionally biased region" description="Low complexity" evidence="1">
    <location>
        <begin position="406"/>
        <end position="416"/>
    </location>
</feature>
<feature type="compositionally biased region" description="Low complexity" evidence="1">
    <location>
        <begin position="859"/>
        <end position="878"/>
    </location>
</feature>
<gene>
    <name evidence="2" type="ORF">OBBRIDRAFT_795954</name>
</gene>
<feature type="compositionally biased region" description="Basic and acidic residues" evidence="1">
    <location>
        <begin position="152"/>
        <end position="161"/>
    </location>
</feature>
<keyword evidence="3" id="KW-1185">Reference proteome</keyword>
<protein>
    <submittedName>
        <fullName evidence="2">Uncharacterized protein</fullName>
    </submittedName>
</protein>
<evidence type="ECO:0000313" key="3">
    <source>
        <dbReference type="Proteomes" id="UP000250043"/>
    </source>
</evidence>
<feature type="compositionally biased region" description="Low complexity" evidence="1">
    <location>
        <begin position="1030"/>
        <end position="1049"/>
    </location>
</feature>
<evidence type="ECO:0000256" key="1">
    <source>
        <dbReference type="SAM" id="MobiDB-lite"/>
    </source>
</evidence>
<feature type="region of interest" description="Disordered" evidence="1">
    <location>
        <begin position="782"/>
        <end position="950"/>
    </location>
</feature>
<feature type="compositionally biased region" description="Polar residues" evidence="1">
    <location>
        <begin position="836"/>
        <end position="852"/>
    </location>
</feature>
<accession>A0A8E2ANG3</accession>
<feature type="compositionally biased region" description="Polar residues" evidence="1">
    <location>
        <begin position="453"/>
        <end position="473"/>
    </location>
</feature>
<feature type="compositionally biased region" description="Polar residues" evidence="1">
    <location>
        <begin position="1138"/>
        <end position="1152"/>
    </location>
</feature>
<reference evidence="2 3" key="1">
    <citation type="submission" date="2016-07" db="EMBL/GenBank/DDBJ databases">
        <title>Draft genome of the white-rot fungus Obba rivulosa 3A-2.</title>
        <authorList>
            <consortium name="DOE Joint Genome Institute"/>
            <person name="Miettinen O."/>
            <person name="Riley R."/>
            <person name="Acob R."/>
            <person name="Barry K."/>
            <person name="Cullen D."/>
            <person name="De Vries R."/>
            <person name="Hainaut M."/>
            <person name="Hatakka A."/>
            <person name="Henrissat B."/>
            <person name="Hilden K."/>
            <person name="Kuo R."/>
            <person name="Labutti K."/>
            <person name="Lipzen A."/>
            <person name="Makela M.R."/>
            <person name="Sandor L."/>
            <person name="Spatafora J.W."/>
            <person name="Grigoriev I.V."/>
            <person name="Hibbett D.S."/>
        </authorList>
    </citation>
    <scope>NUCLEOTIDE SEQUENCE [LARGE SCALE GENOMIC DNA]</scope>
    <source>
        <strain evidence="2 3">3A-2</strain>
    </source>
</reference>
<feature type="compositionally biased region" description="Basic and acidic residues" evidence="1">
    <location>
        <begin position="1153"/>
        <end position="1162"/>
    </location>
</feature>
<feature type="compositionally biased region" description="Polar residues" evidence="1">
    <location>
        <begin position="518"/>
        <end position="527"/>
    </location>
</feature>
<organism evidence="2 3">
    <name type="scientific">Obba rivulosa</name>
    <dbReference type="NCBI Taxonomy" id="1052685"/>
    <lineage>
        <taxon>Eukaryota</taxon>
        <taxon>Fungi</taxon>
        <taxon>Dikarya</taxon>
        <taxon>Basidiomycota</taxon>
        <taxon>Agaricomycotina</taxon>
        <taxon>Agaricomycetes</taxon>
        <taxon>Polyporales</taxon>
        <taxon>Gelatoporiaceae</taxon>
        <taxon>Obba</taxon>
    </lineage>
</organism>
<feature type="region of interest" description="Disordered" evidence="1">
    <location>
        <begin position="1"/>
        <end position="432"/>
    </location>
</feature>
<feature type="compositionally biased region" description="Low complexity" evidence="1">
    <location>
        <begin position="164"/>
        <end position="176"/>
    </location>
</feature>
<feature type="compositionally biased region" description="Basic and acidic residues" evidence="1">
    <location>
        <begin position="1125"/>
        <end position="1137"/>
    </location>
</feature>
<evidence type="ECO:0000313" key="2">
    <source>
        <dbReference type="EMBL" id="OCH87726.1"/>
    </source>
</evidence>
<feature type="region of interest" description="Disordered" evidence="1">
    <location>
        <begin position="446"/>
        <end position="479"/>
    </location>
</feature>
<feature type="compositionally biased region" description="Basic and acidic residues" evidence="1">
    <location>
        <begin position="533"/>
        <end position="548"/>
    </location>
</feature>
<feature type="compositionally biased region" description="Basic and acidic residues" evidence="1">
    <location>
        <begin position="229"/>
        <end position="239"/>
    </location>
</feature>
<feature type="compositionally biased region" description="Basic and acidic residues" evidence="1">
    <location>
        <begin position="95"/>
        <end position="108"/>
    </location>
</feature>
<feature type="compositionally biased region" description="Basic and acidic residues" evidence="1">
    <location>
        <begin position="622"/>
        <end position="633"/>
    </location>
</feature>
<feature type="compositionally biased region" description="Polar residues" evidence="1">
    <location>
        <begin position="549"/>
        <end position="573"/>
    </location>
</feature>
<dbReference type="AlphaFoldDB" id="A0A8E2ANG3"/>
<feature type="region of interest" description="Disordered" evidence="1">
    <location>
        <begin position="504"/>
        <end position="579"/>
    </location>
</feature>
<feature type="compositionally biased region" description="Low complexity" evidence="1">
    <location>
        <begin position="240"/>
        <end position="256"/>
    </location>
</feature>
<feature type="compositionally biased region" description="Low complexity" evidence="1">
    <location>
        <begin position="505"/>
        <end position="515"/>
    </location>
</feature>
<feature type="region of interest" description="Disordered" evidence="1">
    <location>
        <begin position="606"/>
        <end position="639"/>
    </location>
</feature>
<feature type="compositionally biased region" description="Low complexity" evidence="1">
    <location>
        <begin position="335"/>
        <end position="350"/>
    </location>
</feature>
<feature type="compositionally biased region" description="Acidic residues" evidence="1">
    <location>
        <begin position="109"/>
        <end position="123"/>
    </location>
</feature>
<feature type="compositionally biased region" description="Basic and acidic residues" evidence="1">
    <location>
        <begin position="366"/>
        <end position="376"/>
    </location>
</feature>
<feature type="compositionally biased region" description="Basic and acidic residues" evidence="1">
    <location>
        <begin position="319"/>
        <end position="333"/>
    </location>
</feature>
<feature type="compositionally biased region" description="Polar residues" evidence="1">
    <location>
        <begin position="1055"/>
        <end position="1069"/>
    </location>
</feature>
<dbReference type="Proteomes" id="UP000250043">
    <property type="component" value="Unassembled WGS sequence"/>
</dbReference>
<feature type="region of interest" description="Disordered" evidence="1">
    <location>
        <begin position="1023"/>
        <end position="1169"/>
    </location>
</feature>
<feature type="compositionally biased region" description="Basic and acidic residues" evidence="1">
    <location>
        <begin position="816"/>
        <end position="830"/>
    </location>
</feature>
<feature type="compositionally biased region" description="Low complexity" evidence="1">
    <location>
        <begin position="186"/>
        <end position="213"/>
    </location>
</feature>
<feature type="compositionally biased region" description="Polar residues" evidence="1">
    <location>
        <begin position="884"/>
        <end position="902"/>
    </location>
</feature>
<name>A0A8E2ANG3_9APHY</name>
<feature type="compositionally biased region" description="Basic and acidic residues" evidence="1">
    <location>
        <begin position="285"/>
        <end position="296"/>
    </location>
</feature>
<proteinExistence type="predicted"/>
<sequence>MTPRPRPISGTKSRPLSAIYIGPAHSPNVSSSPSIPDLPEPPSPTSSGGSGLPSPPASNSTGSGGTNAGSPRRRPTLRENGTTPGKPSINMLNGVHEEFRGSRSRVESVVDDDDEYEHENDEDNTARFVDGRRRSLQDAPSDNRSALQRVKSLTERNRMVLDKLSSISRLSSPAPSNRTRSPMTPPSAVSSSSATSSFAASSSRPSSSLVRPASRAHSVFRLEPSHSGSETERESEHPFSTHSYSSSDDRSSIALSTTTAPEPYAPTHIRERRISEPFSPGKSARTRDRERGRDSSGPEPGPSHTPRKRVSMAMSVDEGYSRSRRQEDSREQDVDVTTAALAAVASSRRSPTATLGRRSRQPLPQEFRESERHVVDSKPNGEPSTPHRNRASERASLSPRSSLNHPTPTQTSPRRPTANRQSTVRELTRKHQTRWLSEDLTVAMDAEDESMSRPLNGNGLSRRQTLRSGSSESPLAINGGRSLVSEGLRAAGIVRRRDPAEDVFASSMSSSRAAAQGRVQSRASTEAQEWDERESPEQMRHSDTRTRLSEPSSMYRTPVTQRENERNFATSSLGRPGTSMAALHHDTVENGARTAPSRLRSYRSSLTLDRDPDRPASQQQEFAHRPPSSDRAYDSPNGLVRASSTIPAVSHSVIFRDSNGEHRRLLLEALGMFESHLSRVPPMGATTTSTIPELFGNAQHVVHSLDRLNGMVRAATHRALEAQIDAEVAMADMDGPAPDVDLIDLWRQVGAEHRENLRVSDELVRNMTGFLLGVGKVLRETAHGGQLPSRDGADEGTTGRLEPETPVTPASAAVERMSDGRKSRETRRSWDPAQMESRNVISRLSGREQNSLPAPRHTSSVTLSRGSGASSSEGRSVTDAALEQTPQPARQTPSAIPKSSSARRLYTPRERATPDTLPSLNTSLPPRDLSGEYEPSPTPMSRHSQSAHPDHARALPTLAVAPSLPTLPSESLLRHSGTITSISTTTSTRSDRRKISSGSNLTIVPAMLKPSSATTALTTHTVSNAPTYDSAPSPLSRSNSASTSSSRPSGVIFSRPSTISVSTLSGLQQQHEDPRKRPISTASSTTGERQAPVAPKAVTALLSPQSGSETERPAQRLPFSSRSRASLERALGDRASELSRTPTGSQSQASTLSERRERRRTITEIFAQR</sequence>
<dbReference type="OrthoDB" id="3358078at2759"/>